<feature type="domain" description="Large ribosomal subunit protein bL25 beta" evidence="8">
    <location>
        <begin position="100"/>
        <end position="183"/>
    </location>
</feature>
<name>A0ABV6JIB1_9BACL</name>
<dbReference type="NCBIfam" id="TIGR00731">
    <property type="entry name" value="bL25_bact_ctc"/>
    <property type="match status" value="1"/>
</dbReference>
<comment type="caution">
    <text evidence="9">The sequence shown here is derived from an EMBL/GenBank/DDBJ whole genome shotgun (WGS) entry which is preliminary data.</text>
</comment>
<evidence type="ECO:0000259" key="8">
    <source>
        <dbReference type="Pfam" id="PF14693"/>
    </source>
</evidence>
<feature type="region of interest" description="Disordered" evidence="6">
    <location>
        <begin position="187"/>
        <end position="216"/>
    </location>
</feature>
<proteinExistence type="inferred from homology"/>
<dbReference type="NCBIfam" id="NF004133">
    <property type="entry name" value="PRK05618.2-4"/>
    <property type="match status" value="1"/>
</dbReference>
<dbReference type="InterPro" id="IPR020057">
    <property type="entry name" value="Ribosomal_bL25_b-dom"/>
</dbReference>
<dbReference type="HAMAP" id="MF_01334">
    <property type="entry name" value="Ribosomal_bL25_CTC"/>
    <property type="match status" value="1"/>
</dbReference>
<dbReference type="SUPFAM" id="SSF50715">
    <property type="entry name" value="Ribosomal protein L25-like"/>
    <property type="match status" value="1"/>
</dbReference>
<evidence type="ECO:0000256" key="5">
    <source>
        <dbReference type="HAMAP-Rule" id="MF_01334"/>
    </source>
</evidence>
<dbReference type="CDD" id="cd00495">
    <property type="entry name" value="Ribosomal_L25_TL5_CTC"/>
    <property type="match status" value="1"/>
</dbReference>
<dbReference type="Pfam" id="PF01386">
    <property type="entry name" value="Ribosomal_L25p"/>
    <property type="match status" value="1"/>
</dbReference>
<dbReference type="Pfam" id="PF14693">
    <property type="entry name" value="Ribosomal_TL5_C"/>
    <property type="match status" value="1"/>
</dbReference>
<dbReference type="InterPro" id="IPR001021">
    <property type="entry name" value="Ribosomal_bL25_long"/>
</dbReference>
<dbReference type="RefSeq" id="WP_204822593.1">
    <property type="nucleotide sequence ID" value="NZ_JANHOF010000026.1"/>
</dbReference>
<accession>A0ABV6JIB1</accession>
<evidence type="ECO:0000259" key="7">
    <source>
        <dbReference type="Pfam" id="PF01386"/>
    </source>
</evidence>
<dbReference type="InterPro" id="IPR029751">
    <property type="entry name" value="Ribosomal_L25_dom"/>
</dbReference>
<evidence type="ECO:0000256" key="6">
    <source>
        <dbReference type="SAM" id="MobiDB-lite"/>
    </source>
</evidence>
<keyword evidence="4 5" id="KW-0687">Ribonucleoprotein</keyword>
<evidence type="ECO:0000256" key="4">
    <source>
        <dbReference type="ARBA" id="ARBA00023274"/>
    </source>
</evidence>
<dbReference type="PANTHER" id="PTHR33284">
    <property type="entry name" value="RIBOSOMAL PROTEIN L25/GLN-TRNA SYNTHETASE, ANTI-CODON-BINDING DOMAIN-CONTAINING PROTEIN"/>
    <property type="match status" value="1"/>
</dbReference>
<dbReference type="InterPro" id="IPR037121">
    <property type="entry name" value="Ribosomal_bL25_C"/>
</dbReference>
<evidence type="ECO:0000256" key="3">
    <source>
        <dbReference type="ARBA" id="ARBA00022980"/>
    </source>
</evidence>
<sequence length="216" mass="23471">MALAIKATERTTGTRGELNQLRKQGSIPGVVYGKNLTKPLSIAVEEKELLHMLRSHPNAVIELDVTGGGKQPVMMTEVQRDPLSRTVLHIDFHQINMNEEVKTAVRLDVTGESPGVKEGGILQVMLHELEVQCLPNKIPESVDVDISSLAVGENVLVGDLKLPEGVTSRVDGENVVVAVLAPQKELSEEEAEDAAVEANEASERAEEAQRDEVDKE</sequence>
<organism evidence="9 10">
    <name type="scientific">Paenibacillus mendelii</name>
    <dbReference type="NCBI Taxonomy" id="206163"/>
    <lineage>
        <taxon>Bacteria</taxon>
        <taxon>Bacillati</taxon>
        <taxon>Bacillota</taxon>
        <taxon>Bacilli</taxon>
        <taxon>Bacillales</taxon>
        <taxon>Paenibacillaceae</taxon>
        <taxon>Paenibacillus</taxon>
    </lineage>
</organism>
<keyword evidence="3 5" id="KW-0689">Ribosomal protein</keyword>
<evidence type="ECO:0000256" key="2">
    <source>
        <dbReference type="ARBA" id="ARBA00022884"/>
    </source>
</evidence>
<dbReference type="Gene3D" id="2.170.120.20">
    <property type="entry name" value="Ribosomal protein L25, beta domain"/>
    <property type="match status" value="1"/>
</dbReference>
<dbReference type="Proteomes" id="UP001589818">
    <property type="component" value="Unassembled WGS sequence"/>
</dbReference>
<dbReference type="InterPro" id="IPR011035">
    <property type="entry name" value="Ribosomal_bL25/Gln-tRNA_synth"/>
</dbReference>
<dbReference type="EMBL" id="JBHLVF010000042">
    <property type="protein sequence ID" value="MFC0395660.1"/>
    <property type="molecule type" value="Genomic_DNA"/>
</dbReference>
<comment type="subunit">
    <text evidence="5">Part of the 50S ribosomal subunit; part of the 5S rRNA/L5/L18/L25 subcomplex. Contacts the 5S rRNA. Binds to the 5S rRNA independently of L5 and L18.</text>
</comment>
<feature type="compositionally biased region" description="Basic and acidic residues" evidence="6">
    <location>
        <begin position="201"/>
        <end position="216"/>
    </location>
</feature>
<dbReference type="GO" id="GO:0005840">
    <property type="term" value="C:ribosome"/>
    <property type="evidence" value="ECO:0007669"/>
    <property type="project" value="UniProtKB-KW"/>
</dbReference>
<keyword evidence="1 5" id="KW-0699">rRNA-binding</keyword>
<reference evidence="9 10" key="1">
    <citation type="submission" date="2024-09" db="EMBL/GenBank/DDBJ databases">
        <authorList>
            <person name="Sun Q."/>
            <person name="Mori K."/>
        </authorList>
    </citation>
    <scope>NUCLEOTIDE SEQUENCE [LARGE SCALE GENOMIC DNA]</scope>
    <source>
        <strain evidence="9 10">CCM 4839</strain>
    </source>
</reference>
<keyword evidence="10" id="KW-1185">Reference proteome</keyword>
<feature type="domain" description="Large ribosomal subunit protein bL25 L25" evidence="7">
    <location>
        <begin position="5"/>
        <end position="92"/>
    </location>
</feature>
<evidence type="ECO:0000256" key="1">
    <source>
        <dbReference type="ARBA" id="ARBA00022730"/>
    </source>
</evidence>
<dbReference type="PANTHER" id="PTHR33284:SF1">
    <property type="entry name" value="RIBOSOMAL PROTEIN L25_GLN-TRNA SYNTHETASE, ANTI-CODON-BINDING DOMAIN-CONTAINING PROTEIN"/>
    <property type="match status" value="1"/>
</dbReference>
<dbReference type="Gene3D" id="2.40.240.10">
    <property type="entry name" value="Ribosomal Protein L25, Chain P"/>
    <property type="match status" value="1"/>
</dbReference>
<comment type="function">
    <text evidence="5">This is one of the proteins that binds to the 5S RNA in the ribosome where it forms part of the central protuberance.</text>
</comment>
<evidence type="ECO:0000313" key="9">
    <source>
        <dbReference type="EMBL" id="MFC0395660.1"/>
    </source>
</evidence>
<keyword evidence="2 5" id="KW-0694">RNA-binding</keyword>
<gene>
    <name evidence="5" type="primary">rplY</name>
    <name evidence="5" type="synonym">ctc</name>
    <name evidence="9" type="ORF">ACFFJ8_30350</name>
</gene>
<evidence type="ECO:0000313" key="10">
    <source>
        <dbReference type="Proteomes" id="UP001589818"/>
    </source>
</evidence>
<dbReference type="InterPro" id="IPR020056">
    <property type="entry name" value="Rbsml_bL25/Gln-tRNA_synth_N"/>
</dbReference>
<dbReference type="InterPro" id="IPR020930">
    <property type="entry name" value="Ribosomal_uL5_bac-type"/>
</dbReference>
<comment type="similarity">
    <text evidence="5">Belongs to the bacterial ribosomal protein bL25 family. CTC subfamily.</text>
</comment>
<protein>
    <recommendedName>
        <fullName evidence="5">Large ribosomal subunit protein bL25</fullName>
    </recommendedName>
    <alternativeName>
        <fullName evidence="5">General stress protein CTC</fullName>
    </alternativeName>
</protein>